<evidence type="ECO:0000313" key="2">
    <source>
        <dbReference type="Proteomes" id="UP000000422"/>
    </source>
</evidence>
<dbReference type="eggNOG" id="ENOG5031ANZ">
    <property type="taxonomic scope" value="Bacteria"/>
</dbReference>
<dbReference type="EMBL" id="BX571661">
    <property type="protein sequence ID" value="CAE10716.1"/>
    <property type="molecule type" value="Genomic_DNA"/>
</dbReference>
<organism evidence="2">
    <name type="scientific">Wolinella succinogenes (strain ATCC 29543 / DSM 1740 / CCUG 13145 / JCM 31913 / LMG 7466 / NCTC 11488 / FDC 602W)</name>
    <name type="common">Vibrio succinogenes</name>
    <dbReference type="NCBI Taxonomy" id="273121"/>
    <lineage>
        <taxon>Bacteria</taxon>
        <taxon>Pseudomonadati</taxon>
        <taxon>Campylobacterota</taxon>
        <taxon>Epsilonproteobacteria</taxon>
        <taxon>Campylobacterales</taxon>
        <taxon>Helicobacteraceae</taxon>
        <taxon>Wolinella</taxon>
    </lineage>
</organism>
<protein>
    <submittedName>
        <fullName evidence="1">Uncharacterized protein</fullName>
    </submittedName>
</protein>
<dbReference type="KEGG" id="wsu:WS1689"/>
<dbReference type="STRING" id="273121.WS1689"/>
<reference evidence="1 2" key="1">
    <citation type="journal article" date="2003" name="Proc. Natl. Acad. Sci. U.S.A.">
        <title>Complete genome sequence and analysis of Wolinella succinogenes.</title>
        <authorList>
            <person name="Baar C."/>
            <person name="Eppinger M."/>
            <person name="Raddatz G."/>
            <person name="Simon JM."/>
            <person name="Lanz C."/>
            <person name="Klimmek O."/>
            <person name="Nandakumar R."/>
            <person name="Gross R."/>
            <person name="Rosinus A."/>
            <person name="Keller H."/>
            <person name="Jagtap P."/>
            <person name="Linke B."/>
            <person name="Meyer F."/>
            <person name="Lederer H."/>
            <person name="Schuster S.C."/>
        </authorList>
    </citation>
    <scope>NUCLEOTIDE SEQUENCE [LARGE SCALE GENOMIC DNA]</scope>
    <source>
        <strain evidence="2">ATCC 29543 / DSM 1740 / CCUG 13145 / JCM 31913 / LMG 7466 / NCTC 11488 / FDC 602W</strain>
    </source>
</reference>
<name>Q7MR52_WOLSU</name>
<dbReference type="Proteomes" id="UP000000422">
    <property type="component" value="Chromosome"/>
</dbReference>
<proteinExistence type="predicted"/>
<evidence type="ECO:0000313" key="1">
    <source>
        <dbReference type="EMBL" id="CAE10716.1"/>
    </source>
</evidence>
<dbReference type="RefSeq" id="WP_011139500.1">
    <property type="nucleotide sequence ID" value="NC_005090.1"/>
</dbReference>
<keyword evidence="2" id="KW-1185">Reference proteome</keyword>
<sequence length="196" mass="22840">MEKLIDKKFLHSLKLKAEQDYIQGRYDESTRSYSQILAERSEDLESRVGLLLADMALDHEEESKALYEYYQILKRQNPEESHKIMLELVESFDGNVSEISAMINAFNSVNVDSVKGILYSDFQHLVENRGGFKRAFEDLMFSTKIIITSKEEFLEFLDSLIEYDFSEIALNYLEATGDALAYDPRFQRLYEKAAKR</sequence>
<gene>
    <name evidence="1" type="ordered locus">WS1689</name>
</gene>
<dbReference type="HOGENOM" id="CLU_111969_0_0_7"/>
<accession>Q7MR52</accession>
<dbReference type="AlphaFoldDB" id="Q7MR52"/>